<evidence type="ECO:0000313" key="3">
    <source>
        <dbReference type="Proteomes" id="UP000002059"/>
    </source>
</evidence>
<dbReference type="KEGG" id="pbl:PAAG_12328"/>
<dbReference type="OrthoDB" id="5584477at2759"/>
<dbReference type="eggNOG" id="ENOG502S5WB">
    <property type="taxonomic scope" value="Eukaryota"/>
</dbReference>
<dbReference type="AlphaFoldDB" id="A0A0A2UZK9"/>
<dbReference type="HOGENOM" id="CLU_005513_5_1_1"/>
<dbReference type="PANTHER" id="PTHR38248:SF2">
    <property type="entry name" value="FUNK1 11"/>
    <property type="match status" value="1"/>
</dbReference>
<evidence type="ECO:0000313" key="2">
    <source>
        <dbReference type="EMBL" id="KGQ01016.1"/>
    </source>
</evidence>
<sequence length="453" mass="51147">MAGLSQEDRNIIKNNPLTNSVDHLRGALQEAVKIYESRLIYDGADESLDQFYRNAISKLLTALQGEDADYSLRSRMSNGDMVSDLAHLVRRLRQAQGNLKYDDYRPLVHLVIQRPPPTGSQQVATWNFNVWNAVLGLIDTASRATPPAASSSYIIDPTDAEELGEIHVDLPGFVDAYFGDIPQLTAVSQAVLEDCKQGDSPLYSEEEGWQGWPALAAERDVLRWLANTITELVRLAEAQEPSWKIDHRPLAQPSQPLQRSVAERKLDVGFVDDLMATKDSRCHWSQILVPRELKNDPKYNRKSGAWFDLGRYAREVLAAQDTCCFMLGFTLCRPYLRLWNFDRLGGITSEKFNINQDGLQFVSVVLGFLLMSREQLGFDPTIVATGTERYIEIEKNGTKERLIIYGIVGRAHCVAGRATTCWKAYCETDESQTPLVVKDSWQYPERIEEGELL</sequence>
<dbReference type="OMA" id="WLANTIT"/>
<proteinExistence type="predicted"/>
<dbReference type="Pfam" id="PF17667">
    <property type="entry name" value="Pkinase_fungal"/>
    <property type="match status" value="1"/>
</dbReference>
<dbReference type="GeneID" id="9094383"/>
<dbReference type="PANTHER" id="PTHR38248">
    <property type="entry name" value="FUNK1 6"/>
    <property type="match status" value="1"/>
</dbReference>
<dbReference type="Proteomes" id="UP000002059">
    <property type="component" value="Partially assembled WGS sequence"/>
</dbReference>
<name>A0A0A2UZK9_PARBA</name>
<accession>A0A0A2UZK9</accession>
<reference evidence="2 3" key="1">
    <citation type="journal article" date="2011" name="PLoS Genet.">
        <title>Comparative genomic analysis of human fungal pathogens causing paracoccidioidomycosis.</title>
        <authorList>
            <person name="Desjardins C.A."/>
            <person name="Champion M.D."/>
            <person name="Holder J.W."/>
            <person name="Muszewska A."/>
            <person name="Goldberg J."/>
            <person name="Bailao A.M."/>
            <person name="Brigido M.M."/>
            <person name="Ferreira M.E."/>
            <person name="Garcia A.M."/>
            <person name="Grynberg M."/>
            <person name="Gujja S."/>
            <person name="Heiman D.I."/>
            <person name="Henn M.R."/>
            <person name="Kodira C.D."/>
            <person name="Leon-Narvaez H."/>
            <person name="Longo L.V."/>
            <person name="Ma L.J."/>
            <person name="Malavazi I."/>
            <person name="Matsuo A.L."/>
            <person name="Morais F.V."/>
            <person name="Pereira M."/>
            <person name="Rodriguez-Brito S."/>
            <person name="Sakthikumar S."/>
            <person name="Salem-Izacc S.M."/>
            <person name="Sykes S.M."/>
            <person name="Teixeira M.M."/>
            <person name="Vallejo M.C."/>
            <person name="Walter M.E."/>
            <person name="Yandava C."/>
            <person name="Young S."/>
            <person name="Zeng Q."/>
            <person name="Zucker J."/>
            <person name="Felipe M.S."/>
            <person name="Goldman G.H."/>
            <person name="Haas B.J."/>
            <person name="McEwen J.G."/>
            <person name="Nino-Vega G."/>
            <person name="Puccia R."/>
            <person name="San-Blas G."/>
            <person name="Soares C.M."/>
            <person name="Birren B.W."/>
            <person name="Cuomo C.A."/>
        </authorList>
    </citation>
    <scope>NUCLEOTIDE SEQUENCE [LARGE SCALE GENOMIC DNA]</scope>
    <source>
        <strain evidence="3">ATCC MYA-826 / Pb01</strain>
    </source>
</reference>
<feature type="domain" description="Fungal-type protein kinase" evidence="1">
    <location>
        <begin position="266"/>
        <end position="453"/>
    </location>
</feature>
<dbReference type="InterPro" id="IPR040976">
    <property type="entry name" value="Pkinase_fungal"/>
</dbReference>
<dbReference type="STRING" id="502779.A0A0A2UZK9"/>
<organism evidence="2 3">
    <name type="scientific">Paracoccidioides lutzii (strain ATCC MYA-826 / Pb01)</name>
    <name type="common">Paracoccidioides brasiliensis</name>
    <dbReference type="NCBI Taxonomy" id="502779"/>
    <lineage>
        <taxon>Eukaryota</taxon>
        <taxon>Fungi</taxon>
        <taxon>Dikarya</taxon>
        <taxon>Ascomycota</taxon>
        <taxon>Pezizomycotina</taxon>
        <taxon>Eurotiomycetes</taxon>
        <taxon>Eurotiomycetidae</taxon>
        <taxon>Onygenales</taxon>
        <taxon>Ajellomycetaceae</taxon>
        <taxon>Paracoccidioides</taxon>
    </lineage>
</organism>
<protein>
    <recommendedName>
        <fullName evidence="1">Fungal-type protein kinase domain-containing protein</fullName>
    </recommendedName>
</protein>
<dbReference type="VEuPathDB" id="FungiDB:PAAG_12328"/>
<dbReference type="EMBL" id="KN294012">
    <property type="protein sequence ID" value="KGQ01016.1"/>
    <property type="molecule type" value="Genomic_DNA"/>
</dbReference>
<gene>
    <name evidence="2" type="ORF">PAAG_12328</name>
</gene>
<keyword evidence="3" id="KW-1185">Reference proteome</keyword>
<dbReference type="RefSeq" id="XP_002791156.2">
    <property type="nucleotide sequence ID" value="XM_002791110.2"/>
</dbReference>
<evidence type="ECO:0000259" key="1">
    <source>
        <dbReference type="Pfam" id="PF17667"/>
    </source>
</evidence>